<organism evidence="3 4">
    <name type="scientific">Penicillium capsulatum</name>
    <dbReference type="NCBI Taxonomy" id="69766"/>
    <lineage>
        <taxon>Eukaryota</taxon>
        <taxon>Fungi</taxon>
        <taxon>Dikarya</taxon>
        <taxon>Ascomycota</taxon>
        <taxon>Pezizomycotina</taxon>
        <taxon>Eurotiomycetes</taxon>
        <taxon>Eurotiomycetidae</taxon>
        <taxon>Eurotiales</taxon>
        <taxon>Aspergillaceae</taxon>
        <taxon>Penicillium</taxon>
    </lineage>
</organism>
<gene>
    <name evidence="3" type="ORF">N7492_009250</name>
</gene>
<accession>A0A9W9LHW4</accession>
<dbReference type="OrthoDB" id="5387214at2759"/>
<keyword evidence="2" id="KW-1133">Transmembrane helix</keyword>
<feature type="region of interest" description="Disordered" evidence="1">
    <location>
        <begin position="19"/>
        <end position="44"/>
    </location>
</feature>
<evidence type="ECO:0000256" key="2">
    <source>
        <dbReference type="SAM" id="Phobius"/>
    </source>
</evidence>
<reference evidence="3" key="2">
    <citation type="journal article" date="2023" name="IMA Fungus">
        <title>Comparative genomic study of the Penicillium genus elucidates a diverse pangenome and 15 lateral gene transfer events.</title>
        <authorList>
            <person name="Petersen C."/>
            <person name="Sorensen T."/>
            <person name="Nielsen M.R."/>
            <person name="Sondergaard T.E."/>
            <person name="Sorensen J.L."/>
            <person name="Fitzpatrick D.A."/>
            <person name="Frisvad J.C."/>
            <person name="Nielsen K.L."/>
        </authorList>
    </citation>
    <scope>NUCLEOTIDE SEQUENCE</scope>
    <source>
        <strain evidence="3">IBT 21917</strain>
    </source>
</reference>
<dbReference type="EMBL" id="JAPQKO010000006">
    <property type="protein sequence ID" value="KAJ5156447.1"/>
    <property type="molecule type" value="Genomic_DNA"/>
</dbReference>
<keyword evidence="4" id="KW-1185">Reference proteome</keyword>
<sequence length="177" mass="18932">MSLHGLGVIGAQVAASIKSNDEKHPAAPRIHSPTSSIQSTPVPEIQPLTESPHREFDPSIGAKPYSPFYAHGSPTLSHEHLTLETAAANHTHSRLRDLENAGPYLTGPNDGPRRSKLWEAENPPQGWFHSLTTRQKMALKVVIAIVTIGTMIAIALGITSAVGGALWRSKTESADLG</sequence>
<reference evidence="3" key="1">
    <citation type="submission" date="2022-11" db="EMBL/GenBank/DDBJ databases">
        <authorList>
            <person name="Petersen C."/>
        </authorList>
    </citation>
    <scope>NUCLEOTIDE SEQUENCE</scope>
    <source>
        <strain evidence="3">IBT 21917</strain>
    </source>
</reference>
<comment type="caution">
    <text evidence="3">The sequence shown here is derived from an EMBL/GenBank/DDBJ whole genome shotgun (WGS) entry which is preliminary data.</text>
</comment>
<feature type="compositionally biased region" description="Polar residues" evidence="1">
    <location>
        <begin position="32"/>
        <end position="41"/>
    </location>
</feature>
<dbReference type="Proteomes" id="UP001146351">
    <property type="component" value="Unassembled WGS sequence"/>
</dbReference>
<keyword evidence="2" id="KW-0812">Transmembrane</keyword>
<evidence type="ECO:0000313" key="3">
    <source>
        <dbReference type="EMBL" id="KAJ5156447.1"/>
    </source>
</evidence>
<evidence type="ECO:0000313" key="4">
    <source>
        <dbReference type="Proteomes" id="UP001146351"/>
    </source>
</evidence>
<keyword evidence="2" id="KW-0472">Membrane</keyword>
<feature type="region of interest" description="Disordered" evidence="1">
    <location>
        <begin position="91"/>
        <end position="115"/>
    </location>
</feature>
<proteinExistence type="predicted"/>
<dbReference type="AlphaFoldDB" id="A0A9W9LHW4"/>
<feature type="transmembrane region" description="Helical" evidence="2">
    <location>
        <begin position="141"/>
        <end position="167"/>
    </location>
</feature>
<name>A0A9W9LHW4_9EURO</name>
<protein>
    <submittedName>
        <fullName evidence="3">Uncharacterized protein</fullName>
    </submittedName>
</protein>
<evidence type="ECO:0000256" key="1">
    <source>
        <dbReference type="SAM" id="MobiDB-lite"/>
    </source>
</evidence>